<evidence type="ECO:0000313" key="2">
    <source>
        <dbReference type="EMBL" id="CAB4915913.1"/>
    </source>
</evidence>
<reference evidence="2" key="1">
    <citation type="submission" date="2020-05" db="EMBL/GenBank/DDBJ databases">
        <authorList>
            <person name="Chiriac C."/>
            <person name="Salcher M."/>
            <person name="Ghai R."/>
            <person name="Kavagutti S V."/>
        </authorList>
    </citation>
    <scope>NUCLEOTIDE SEQUENCE</scope>
</reference>
<dbReference type="Gene3D" id="3.40.50.2000">
    <property type="entry name" value="Glycogen Phosphorylase B"/>
    <property type="match status" value="1"/>
</dbReference>
<accession>A0A6J7HFV8</accession>
<dbReference type="AlphaFoldDB" id="A0A6J7HFV8"/>
<gene>
    <name evidence="2" type="ORF">UFOPK3674_00236</name>
</gene>
<dbReference type="SUPFAM" id="SSF53756">
    <property type="entry name" value="UDP-Glycosyltransferase/glycogen phosphorylase"/>
    <property type="match status" value="1"/>
</dbReference>
<name>A0A6J7HFV8_9ZZZZ</name>
<dbReference type="GO" id="GO:0016757">
    <property type="term" value="F:glycosyltransferase activity"/>
    <property type="evidence" value="ECO:0007669"/>
    <property type="project" value="InterPro"/>
</dbReference>
<sequence>MSAVDVLLVSLGSTPGLRAADRELAGALERAGATVAVAAAAAPRPVRTFALTDLAWARAARAAAVEGIERHRPRTVLYSTTTAALLWPRPGAIRFDAPAATTRLGRDGIWQRPVERRRLREAPLLLPWSDQALAEVPPPHAPALVVPVPVEPAGVGAPWAAREIAAVTYAGNPQKKGLDRVLAAWALARRPGELLVVAGLDPASAPVSLPPGVELTGALSPSAYRELLLRARVYVTAPRREDHGIAQLEALADGCVLVTTPAPGPYVALAHARDLDPRLVTDDLAPAIRTALDDPAPGYQERAIELLAPLTRASIDTLVARDLVPRLLG</sequence>
<dbReference type="Pfam" id="PF00534">
    <property type="entry name" value="Glycos_transf_1"/>
    <property type="match status" value="1"/>
</dbReference>
<evidence type="ECO:0000259" key="1">
    <source>
        <dbReference type="Pfam" id="PF00534"/>
    </source>
</evidence>
<organism evidence="2">
    <name type="scientific">freshwater metagenome</name>
    <dbReference type="NCBI Taxonomy" id="449393"/>
    <lineage>
        <taxon>unclassified sequences</taxon>
        <taxon>metagenomes</taxon>
        <taxon>ecological metagenomes</taxon>
    </lineage>
</organism>
<proteinExistence type="predicted"/>
<dbReference type="InterPro" id="IPR001296">
    <property type="entry name" value="Glyco_trans_1"/>
</dbReference>
<feature type="domain" description="Glycosyl transferase family 1" evidence="1">
    <location>
        <begin position="174"/>
        <end position="300"/>
    </location>
</feature>
<dbReference type="EMBL" id="CAFBMX010000001">
    <property type="protein sequence ID" value="CAB4915913.1"/>
    <property type="molecule type" value="Genomic_DNA"/>
</dbReference>
<protein>
    <submittedName>
        <fullName evidence="2">Unannotated protein</fullName>
    </submittedName>
</protein>